<keyword evidence="11" id="KW-0496">Mitochondrion</keyword>
<dbReference type="GO" id="GO:0051560">
    <property type="term" value="P:mitochondrial calcium ion homeostasis"/>
    <property type="evidence" value="ECO:0007669"/>
    <property type="project" value="TreeGrafter"/>
</dbReference>
<dbReference type="GeneID" id="108672988"/>
<keyword evidence="7" id="KW-0999">Mitochondrion inner membrane</keyword>
<keyword evidence="4" id="KW-0109">Calcium transport</keyword>
<comment type="subcellular location">
    <subcellularLocation>
        <location evidence="1">Mitochondrion inner membrane</location>
    </subcellularLocation>
    <subcellularLocation>
        <location evidence="2">Mitochondrion intermembrane space</location>
    </subcellularLocation>
</comment>
<dbReference type="PROSITE" id="PS00018">
    <property type="entry name" value="EF_HAND_1"/>
    <property type="match status" value="1"/>
</dbReference>
<keyword evidence="6" id="KW-0677">Repeat</keyword>
<keyword evidence="15" id="KW-1133">Transmembrane helix</keyword>
<evidence type="ECO:0000256" key="1">
    <source>
        <dbReference type="ARBA" id="ARBA00004273"/>
    </source>
</evidence>
<gene>
    <name evidence="18" type="primary">LOC108672988</name>
</gene>
<organism evidence="17 18">
    <name type="scientific">Hyalella azteca</name>
    <name type="common">Amphipod</name>
    <dbReference type="NCBI Taxonomy" id="294128"/>
    <lineage>
        <taxon>Eukaryota</taxon>
        <taxon>Metazoa</taxon>
        <taxon>Ecdysozoa</taxon>
        <taxon>Arthropoda</taxon>
        <taxon>Crustacea</taxon>
        <taxon>Multicrustacea</taxon>
        <taxon>Malacostraca</taxon>
        <taxon>Eumalacostraca</taxon>
        <taxon>Peracarida</taxon>
        <taxon>Amphipoda</taxon>
        <taxon>Senticaudata</taxon>
        <taxon>Talitrida</taxon>
        <taxon>Talitroidea</taxon>
        <taxon>Hyalellidae</taxon>
        <taxon>Hyalella</taxon>
    </lineage>
</organism>
<keyword evidence="3" id="KW-0813">Transport</keyword>
<evidence type="ECO:0000256" key="8">
    <source>
        <dbReference type="ARBA" id="ARBA00022837"/>
    </source>
</evidence>
<keyword evidence="12 15" id="KW-0472">Membrane</keyword>
<evidence type="ECO:0000256" key="14">
    <source>
        <dbReference type="SAM" id="MobiDB-lite"/>
    </source>
</evidence>
<dbReference type="PANTHER" id="PTHR12294:SF1">
    <property type="entry name" value="CALCIUM UPTAKE PROTEIN 1, MITOCHONDRIAL"/>
    <property type="match status" value="1"/>
</dbReference>
<feature type="region of interest" description="Disordered" evidence="14">
    <location>
        <begin position="116"/>
        <end position="147"/>
    </location>
</feature>
<dbReference type="GO" id="GO:0036444">
    <property type="term" value="P:calcium import into the mitochondrion"/>
    <property type="evidence" value="ECO:0007669"/>
    <property type="project" value="TreeGrafter"/>
</dbReference>
<keyword evidence="15" id="KW-0812">Transmembrane</keyword>
<dbReference type="InterPro" id="IPR002048">
    <property type="entry name" value="EF_hand_dom"/>
</dbReference>
<evidence type="ECO:0000256" key="3">
    <source>
        <dbReference type="ARBA" id="ARBA00022448"/>
    </source>
</evidence>
<evidence type="ECO:0000256" key="7">
    <source>
        <dbReference type="ARBA" id="ARBA00022792"/>
    </source>
</evidence>
<evidence type="ECO:0000256" key="5">
    <source>
        <dbReference type="ARBA" id="ARBA00022723"/>
    </source>
</evidence>
<evidence type="ECO:0000256" key="13">
    <source>
        <dbReference type="ARBA" id="ARBA00038333"/>
    </source>
</evidence>
<evidence type="ECO:0000256" key="4">
    <source>
        <dbReference type="ARBA" id="ARBA00022568"/>
    </source>
</evidence>
<evidence type="ECO:0000256" key="9">
    <source>
        <dbReference type="ARBA" id="ARBA00022946"/>
    </source>
</evidence>
<feature type="transmembrane region" description="Helical" evidence="15">
    <location>
        <begin position="68"/>
        <end position="88"/>
    </location>
</feature>
<feature type="compositionally biased region" description="Acidic residues" evidence="14">
    <location>
        <begin position="129"/>
        <end position="142"/>
    </location>
</feature>
<dbReference type="GO" id="GO:0005509">
    <property type="term" value="F:calcium ion binding"/>
    <property type="evidence" value="ECO:0007669"/>
    <property type="project" value="InterPro"/>
</dbReference>
<keyword evidence="10" id="KW-0406">Ion transport</keyword>
<feature type="domain" description="EF-hand" evidence="16">
    <location>
        <begin position="642"/>
        <end position="677"/>
    </location>
</feature>
<evidence type="ECO:0000256" key="10">
    <source>
        <dbReference type="ARBA" id="ARBA00023065"/>
    </source>
</evidence>
<dbReference type="GO" id="GO:0005758">
    <property type="term" value="C:mitochondrial intermembrane space"/>
    <property type="evidence" value="ECO:0007669"/>
    <property type="project" value="UniProtKB-SubCell"/>
</dbReference>
<dbReference type="RefSeq" id="XP_047738952.1">
    <property type="nucleotide sequence ID" value="XM_047882996.1"/>
</dbReference>
<accession>A0A979FR95</accession>
<proteinExistence type="inferred from homology"/>
<dbReference type="Gene3D" id="1.10.238.10">
    <property type="entry name" value="EF-hand"/>
    <property type="match status" value="1"/>
</dbReference>
<evidence type="ECO:0000256" key="12">
    <source>
        <dbReference type="ARBA" id="ARBA00023136"/>
    </source>
</evidence>
<dbReference type="InterPro" id="IPR011992">
    <property type="entry name" value="EF-hand-dom_pair"/>
</dbReference>
<dbReference type="OrthoDB" id="10056860at2759"/>
<evidence type="ECO:0000256" key="11">
    <source>
        <dbReference type="ARBA" id="ARBA00023128"/>
    </source>
</evidence>
<evidence type="ECO:0000313" key="17">
    <source>
        <dbReference type="Proteomes" id="UP000694843"/>
    </source>
</evidence>
<dbReference type="AlphaFoldDB" id="A0A979FR95"/>
<dbReference type="KEGG" id="hazt:108672988"/>
<evidence type="ECO:0000256" key="6">
    <source>
        <dbReference type="ARBA" id="ARBA00022737"/>
    </source>
</evidence>
<evidence type="ECO:0000256" key="15">
    <source>
        <dbReference type="SAM" id="Phobius"/>
    </source>
</evidence>
<keyword evidence="5" id="KW-0479">Metal-binding</keyword>
<reference evidence="18" key="1">
    <citation type="submission" date="2025-08" db="UniProtKB">
        <authorList>
            <consortium name="RefSeq"/>
        </authorList>
    </citation>
    <scope>IDENTIFICATION</scope>
    <source>
        <tissue evidence="18">Whole organism</tissue>
    </source>
</reference>
<dbReference type="Proteomes" id="UP000694843">
    <property type="component" value="Unplaced"/>
</dbReference>
<comment type="similarity">
    <text evidence="13">Belongs to the MICU1 family. MICU1 subfamily.</text>
</comment>
<keyword evidence="9" id="KW-0809">Transit peptide</keyword>
<evidence type="ECO:0000313" key="18">
    <source>
        <dbReference type="RefSeq" id="XP_047738952.1"/>
    </source>
</evidence>
<dbReference type="InterPro" id="IPR018247">
    <property type="entry name" value="EF_Hand_1_Ca_BS"/>
</dbReference>
<keyword evidence="17" id="KW-1185">Reference proteome</keyword>
<dbReference type="SUPFAM" id="SSF47473">
    <property type="entry name" value="EF-hand"/>
    <property type="match status" value="1"/>
</dbReference>
<dbReference type="PROSITE" id="PS50222">
    <property type="entry name" value="EF_HAND_2"/>
    <property type="match status" value="1"/>
</dbReference>
<dbReference type="InterPro" id="IPR039800">
    <property type="entry name" value="MICU1/2/3"/>
</dbReference>
<dbReference type="Pfam" id="PF13833">
    <property type="entry name" value="EF-hand_8"/>
    <property type="match status" value="1"/>
</dbReference>
<evidence type="ECO:0000256" key="2">
    <source>
        <dbReference type="ARBA" id="ARBA00004569"/>
    </source>
</evidence>
<dbReference type="GO" id="GO:1990246">
    <property type="term" value="C:uniplex complex"/>
    <property type="evidence" value="ECO:0007669"/>
    <property type="project" value="TreeGrafter"/>
</dbReference>
<protein>
    <submittedName>
        <fullName evidence="18">Calcium uptake protein 1 homolog, mitochondrial</fullName>
    </submittedName>
</protein>
<evidence type="ECO:0000259" key="16">
    <source>
        <dbReference type="PROSITE" id="PS50222"/>
    </source>
</evidence>
<dbReference type="PANTHER" id="PTHR12294">
    <property type="entry name" value="EF HAND DOMAIN FAMILY A1,A2-RELATED"/>
    <property type="match status" value="1"/>
</dbReference>
<keyword evidence="8" id="KW-0106">Calcium</keyword>
<name>A0A979FR95_HYAAZ</name>
<sequence length="708" mass="80083">MTEDFPGATASFLAVDQSETSRRGQLQKEVSSERAASAVSSLGDDSKIVRSSAYEAMLGVGTANNHCYFIVTYFINCHCYILISLLFVGRVFKAVRLKIDAVKKYFSVEAASAVEGGQENETQVSQKEGDEEEDDDEEGEGEKEDKKRVGFRDRKIIEYENRIRQYSTPDKIFRYFATLKVSADHGETDKSEIFMTPDDFLRSITPGIKQPEGSLFQIIEYENRIRQYSTPDKIFRYFATLKVSADHGETDKSEIFMTPDDFLRSITPGIKQPEEQCFPNLGPLEQCFPNLGPMEQCFPNLGPMEQCFPNLGPMEQCFPNLGPLEQCFPNLGPMEQCFPNLGPMEQCFPNLGPLEQCFPNLGPMEQCFPNLGPMEQCFPNLGPLEQCFPNLGPLEQCFPNLGPMEQCFLNLGPMEQCFPNLGPGTRTWLSLAEQLPTGQGKKLSLALDEDSIFYKLGSSGLISFSDYIFLLTVLSTSRRHFEIAFRMFDLSSRWVKQLQVMMQGVNSALSTYFFGQDLSEKLTIDRFLEFQRQLQQEILGLEFRRKGPNSEGLINEVDFAELLLAYGGYPPNKKSRMLKRIKKTFKGEEAKGISREDYLHFFHFLNNINDVDTALTFYHIAGASIDQVTLKHVAKTVAHVQLSDHVVNVVFTLFDENNDGQLSNREFVAVMKNRVQRGLEKPKDTGFVKLLSSVVKCAKETKPVLLDI</sequence>
<dbReference type="CDD" id="cd15900">
    <property type="entry name" value="EFh_MICU"/>
    <property type="match status" value="1"/>
</dbReference>